<protein>
    <submittedName>
        <fullName evidence="1">Uncharacterized protein</fullName>
    </submittedName>
</protein>
<evidence type="ECO:0000313" key="1">
    <source>
        <dbReference type="EMBL" id="HHI96777.1"/>
    </source>
</evidence>
<sequence length="59" mass="6759">MAKVDQEKRSFIKKALLTAGTILVLSGRKKAQAKPKPASDEVLYRETEAFRAYYESLRR</sequence>
<organism evidence="1">
    <name type="scientific">Thermodesulfatator atlanticus</name>
    <dbReference type="NCBI Taxonomy" id="501497"/>
    <lineage>
        <taxon>Bacteria</taxon>
        <taxon>Pseudomonadati</taxon>
        <taxon>Thermodesulfobacteriota</taxon>
        <taxon>Thermodesulfobacteria</taxon>
        <taxon>Thermodesulfobacteriales</taxon>
        <taxon>Thermodesulfatatoraceae</taxon>
        <taxon>Thermodesulfatator</taxon>
    </lineage>
</organism>
<dbReference type="EMBL" id="DROK01000084">
    <property type="protein sequence ID" value="HHI96777.1"/>
    <property type="molecule type" value="Genomic_DNA"/>
</dbReference>
<comment type="caution">
    <text evidence="1">The sequence shown here is derived from an EMBL/GenBank/DDBJ whole genome shotgun (WGS) entry which is preliminary data.</text>
</comment>
<proteinExistence type="predicted"/>
<accession>A0A7V5NYX5</accession>
<dbReference type="AlphaFoldDB" id="A0A7V5NYX5"/>
<name>A0A7V5NYX5_9BACT</name>
<gene>
    <name evidence="1" type="ORF">ENJ96_02900</name>
</gene>
<reference evidence="1" key="1">
    <citation type="journal article" date="2020" name="mSystems">
        <title>Genome- and Community-Level Interaction Insights into Carbon Utilization and Element Cycling Functions of Hydrothermarchaeota in Hydrothermal Sediment.</title>
        <authorList>
            <person name="Zhou Z."/>
            <person name="Liu Y."/>
            <person name="Xu W."/>
            <person name="Pan J."/>
            <person name="Luo Z.H."/>
            <person name="Li M."/>
        </authorList>
    </citation>
    <scope>NUCLEOTIDE SEQUENCE [LARGE SCALE GENOMIC DNA]</scope>
    <source>
        <strain evidence="1">HyVt-533</strain>
    </source>
</reference>
<dbReference type="Proteomes" id="UP000886101">
    <property type="component" value="Unassembled WGS sequence"/>
</dbReference>